<dbReference type="RefSeq" id="WP_186707561.1">
    <property type="nucleotide sequence ID" value="NZ_JABWRB020000005.1"/>
</dbReference>
<dbReference type="PANTHER" id="PTHR36838">
    <property type="entry name" value="AUXIN EFFLUX CARRIER FAMILY PROTEIN"/>
    <property type="match status" value="1"/>
</dbReference>
<evidence type="ECO:0000313" key="9">
    <source>
        <dbReference type="EMBL" id="MBV4498408.1"/>
    </source>
</evidence>
<comment type="subcellular location">
    <subcellularLocation>
        <location evidence="1">Membrane</location>
        <topology evidence="1">Multi-pass membrane protein</topology>
    </subcellularLocation>
</comment>
<reference evidence="8 10" key="1">
    <citation type="journal article" date="2020" name="Microorganisms">
        <title>Reliable Identification of Environmental Pseudomonas Isolates Using the rpoD Gene.</title>
        <authorList>
            <consortium name="The Broad Institute Genome Sequencing Platform"/>
            <person name="Girard L."/>
            <person name="Lood C."/>
            <person name="Rokni-Zadeh H."/>
            <person name="van Noort V."/>
            <person name="Lavigne R."/>
            <person name="De Mot R."/>
        </authorList>
    </citation>
    <scope>NUCLEOTIDE SEQUENCE</scope>
    <source>
        <strain evidence="8 10">SWRI12</strain>
    </source>
</reference>
<feature type="transmembrane region" description="Helical" evidence="7">
    <location>
        <begin position="141"/>
        <end position="160"/>
    </location>
</feature>
<proteinExistence type="predicted"/>
<feature type="transmembrane region" description="Helical" evidence="7">
    <location>
        <begin position="51"/>
        <end position="69"/>
    </location>
</feature>
<feature type="transmembrane region" description="Helical" evidence="7">
    <location>
        <begin position="311"/>
        <end position="334"/>
    </location>
</feature>
<keyword evidence="3" id="KW-1003">Cell membrane</keyword>
<evidence type="ECO:0000313" key="10">
    <source>
        <dbReference type="Proteomes" id="UP000636518"/>
    </source>
</evidence>
<dbReference type="EMBL" id="JABWRB020000005">
    <property type="protein sequence ID" value="MBV4498408.1"/>
    <property type="molecule type" value="Genomic_DNA"/>
</dbReference>
<evidence type="ECO:0000256" key="6">
    <source>
        <dbReference type="ARBA" id="ARBA00023136"/>
    </source>
</evidence>
<reference evidence="9" key="3">
    <citation type="submission" date="2021-06" db="EMBL/GenBank/DDBJ databases">
        <title>Updating the genus Pseudomonas: Description of 43 new species and partition of the Pseudomonas putida group.</title>
        <authorList>
            <person name="Girard L."/>
            <person name="Lood C."/>
            <person name="Vandamme P."/>
            <person name="Rokni-Zadeh H."/>
            <person name="Van Noort V."/>
            <person name="Hofte M."/>
            <person name="Lavigne R."/>
            <person name="De Mot R."/>
        </authorList>
    </citation>
    <scope>NUCLEOTIDE SEQUENCE</scope>
    <source>
        <strain evidence="9">SWRI12</strain>
    </source>
</reference>
<evidence type="ECO:0000256" key="2">
    <source>
        <dbReference type="ARBA" id="ARBA00022448"/>
    </source>
</evidence>
<feature type="transmembrane region" description="Helical" evidence="7">
    <location>
        <begin position="219"/>
        <end position="238"/>
    </location>
</feature>
<dbReference type="Proteomes" id="UP000636518">
    <property type="component" value="Unassembled WGS sequence"/>
</dbReference>
<keyword evidence="10" id="KW-1185">Reference proteome</keyword>
<keyword evidence="4 7" id="KW-0812">Transmembrane</keyword>
<dbReference type="PANTHER" id="PTHR36838:SF3">
    <property type="entry name" value="TRANSPORTER AUXIN EFFLUX CARRIER EC FAMILY"/>
    <property type="match status" value="1"/>
</dbReference>
<evidence type="ECO:0000313" key="8">
    <source>
        <dbReference type="EMBL" id="MBC3391665.1"/>
    </source>
</evidence>
<feature type="transmembrane region" description="Helical" evidence="7">
    <location>
        <begin position="12"/>
        <end position="39"/>
    </location>
</feature>
<evidence type="ECO:0000256" key="3">
    <source>
        <dbReference type="ARBA" id="ARBA00022475"/>
    </source>
</evidence>
<dbReference type="GO" id="GO:0016020">
    <property type="term" value="C:membrane"/>
    <property type="evidence" value="ECO:0007669"/>
    <property type="project" value="UniProtKB-SubCell"/>
</dbReference>
<evidence type="ECO:0000256" key="4">
    <source>
        <dbReference type="ARBA" id="ARBA00022692"/>
    </source>
</evidence>
<accession>A0A923JKW4</accession>
<comment type="caution">
    <text evidence="8">The sequence shown here is derived from an EMBL/GenBank/DDBJ whole genome shotgun (WGS) entry which is preliminary data.</text>
</comment>
<sequence length="338" mass="36901">MFVRLVVAERQGGLLMLMLSLSSTLSIFVLILLGCLLSFAGLVRRGADEVLSDYVFYVALPVEIFLTTLRSDYTPDVNVDAYVQAYGLGIFVLWIMIYVIYKVCLKKSLVEVGLNFIAVGQTNTAFLAVPIFILLLGDSALVVPIIIFQSVVLTSISVFVMEVSSFSQIGSLSAFLKKTLLVVFKNPLIISALTGSLISQIKLPHMIDTDFFIIESMDMIADTAAPIALIALGASFYAGRVTSTMRNDCNEIVLGVFIKNFLHPAISFVVGQYIFGLSGLLLFSLILISAMPSPKNTFIFAQAYGVSVQKFNLVLLATTCVSFFVVNVAGYFFLPHVV</sequence>
<keyword evidence="2" id="KW-0813">Transport</keyword>
<gene>
    <name evidence="9" type="ORF">HU715_024005</name>
    <name evidence="8" type="ORF">HU715_18575</name>
</gene>
<dbReference type="InterPro" id="IPR004776">
    <property type="entry name" value="Mem_transp_PIN-like"/>
</dbReference>
<keyword evidence="6 7" id="KW-0472">Membrane</keyword>
<keyword evidence="5 7" id="KW-1133">Transmembrane helix</keyword>
<dbReference type="EMBL" id="JABWRB010000024">
    <property type="protein sequence ID" value="MBC3391665.1"/>
    <property type="molecule type" value="Genomic_DNA"/>
</dbReference>
<dbReference type="Pfam" id="PF03547">
    <property type="entry name" value="Mem_trans"/>
    <property type="match status" value="1"/>
</dbReference>
<evidence type="ECO:0000256" key="5">
    <source>
        <dbReference type="ARBA" id="ARBA00022989"/>
    </source>
</evidence>
<evidence type="ECO:0000256" key="7">
    <source>
        <dbReference type="SAM" id="Phobius"/>
    </source>
</evidence>
<dbReference type="GO" id="GO:0055085">
    <property type="term" value="P:transmembrane transport"/>
    <property type="evidence" value="ECO:0007669"/>
    <property type="project" value="InterPro"/>
</dbReference>
<organism evidence="8">
    <name type="scientific">Pseudomonas zanjanensis</name>
    <dbReference type="NCBI Taxonomy" id="2745496"/>
    <lineage>
        <taxon>Bacteria</taxon>
        <taxon>Pseudomonadati</taxon>
        <taxon>Pseudomonadota</taxon>
        <taxon>Gammaproteobacteria</taxon>
        <taxon>Pseudomonadales</taxon>
        <taxon>Pseudomonadaceae</taxon>
        <taxon>Pseudomonas</taxon>
    </lineage>
</organism>
<feature type="transmembrane region" description="Helical" evidence="7">
    <location>
        <begin position="268"/>
        <end position="291"/>
    </location>
</feature>
<protein>
    <submittedName>
        <fullName evidence="8">AEC family transporter</fullName>
    </submittedName>
</protein>
<evidence type="ECO:0000256" key="1">
    <source>
        <dbReference type="ARBA" id="ARBA00004141"/>
    </source>
</evidence>
<dbReference type="AlphaFoldDB" id="A0A923JKW4"/>
<feature type="transmembrane region" description="Helical" evidence="7">
    <location>
        <begin position="81"/>
        <end position="101"/>
    </location>
</feature>
<reference evidence="8" key="2">
    <citation type="submission" date="2020-07" db="EMBL/GenBank/DDBJ databases">
        <authorList>
            <person name="Lood C."/>
            <person name="Girard L."/>
        </authorList>
    </citation>
    <scope>NUCLEOTIDE SEQUENCE</scope>
    <source>
        <strain evidence="8">SWRI12</strain>
    </source>
</reference>
<name>A0A923JKW4_9PSED</name>
<feature type="transmembrane region" description="Helical" evidence="7">
    <location>
        <begin position="180"/>
        <end position="199"/>
    </location>
</feature>
<feature type="transmembrane region" description="Helical" evidence="7">
    <location>
        <begin position="113"/>
        <end position="135"/>
    </location>
</feature>
<dbReference type="PROSITE" id="PS51257">
    <property type="entry name" value="PROKAR_LIPOPROTEIN"/>
    <property type="match status" value="1"/>
</dbReference>